<keyword evidence="1" id="KW-0812">Transmembrane</keyword>
<feature type="transmembrane region" description="Helical" evidence="1">
    <location>
        <begin position="104"/>
        <end position="122"/>
    </location>
</feature>
<accession>A0A1H5L3V3</accession>
<proteinExistence type="predicted"/>
<gene>
    <name evidence="2" type="ORF">SAMN04489740_2289</name>
</gene>
<feature type="transmembrane region" description="Helical" evidence="1">
    <location>
        <begin position="7"/>
        <end position="32"/>
    </location>
</feature>
<feature type="transmembrane region" description="Helical" evidence="1">
    <location>
        <begin position="77"/>
        <end position="98"/>
    </location>
</feature>
<reference evidence="2 3" key="1">
    <citation type="submission" date="2016-10" db="EMBL/GenBank/DDBJ databases">
        <authorList>
            <person name="de Groot N.N."/>
        </authorList>
    </citation>
    <scope>NUCLEOTIDE SEQUENCE [LARGE SCALE GENOMIC DNA]</scope>
    <source>
        <strain evidence="2 3">DSM 22274</strain>
    </source>
</reference>
<protein>
    <submittedName>
        <fullName evidence="2">Uncharacterized protein</fullName>
    </submittedName>
</protein>
<keyword evidence="1" id="KW-0472">Membrane</keyword>
<keyword evidence="1" id="KW-1133">Transmembrane helix</keyword>
<evidence type="ECO:0000256" key="1">
    <source>
        <dbReference type="SAM" id="Phobius"/>
    </source>
</evidence>
<organism evidence="2 3">
    <name type="scientific">Arthrobacter alpinus</name>
    <dbReference type="NCBI Taxonomy" id="656366"/>
    <lineage>
        <taxon>Bacteria</taxon>
        <taxon>Bacillati</taxon>
        <taxon>Actinomycetota</taxon>
        <taxon>Actinomycetes</taxon>
        <taxon>Micrococcales</taxon>
        <taxon>Micrococcaceae</taxon>
        <taxon>Arthrobacter</taxon>
    </lineage>
</organism>
<feature type="transmembrane region" description="Helical" evidence="1">
    <location>
        <begin position="38"/>
        <end position="65"/>
    </location>
</feature>
<name>A0A1H5L3V3_9MICC</name>
<dbReference type="EMBL" id="FNTV01000001">
    <property type="protein sequence ID" value="SEE71630.1"/>
    <property type="molecule type" value="Genomic_DNA"/>
</dbReference>
<dbReference type="AlphaFoldDB" id="A0A1H5L3V3"/>
<dbReference type="Proteomes" id="UP000182725">
    <property type="component" value="Unassembled WGS sequence"/>
</dbReference>
<sequence>MHYGTPAVLIGWLVTFVVFCVGYTASVVFSGYDSAMGWYLLPISLMYGFPVAVAVGLPLGLFIAWPLRRVRNQWIHVLAFAVGIGLATALSMLLIGGVEAVRQSTVTILAVALSAAIGRASVMRLVARKNALVNQSNPAMRARYGL</sequence>
<evidence type="ECO:0000313" key="3">
    <source>
        <dbReference type="Proteomes" id="UP000182725"/>
    </source>
</evidence>
<evidence type="ECO:0000313" key="2">
    <source>
        <dbReference type="EMBL" id="SEE71630.1"/>
    </source>
</evidence>